<dbReference type="InterPro" id="IPR000718">
    <property type="entry name" value="Peptidase_M13"/>
</dbReference>
<feature type="domain" description="Peptidase M13 C-terminal" evidence="3">
    <location>
        <begin position="259"/>
        <end position="457"/>
    </location>
</feature>
<dbReference type="Pfam" id="PF01431">
    <property type="entry name" value="Peptidase_M13"/>
    <property type="match status" value="1"/>
</dbReference>
<evidence type="ECO:0000259" key="3">
    <source>
        <dbReference type="Pfam" id="PF01431"/>
    </source>
</evidence>
<feature type="chain" id="PRO_5005894392" evidence="2">
    <location>
        <begin position="20"/>
        <end position="458"/>
    </location>
</feature>
<dbReference type="Proteomes" id="UP000046392">
    <property type="component" value="Unplaced"/>
</dbReference>
<accession>A0A0N5BEM7</accession>
<dbReference type="InterPro" id="IPR024079">
    <property type="entry name" value="MetalloPept_cat_dom_sf"/>
</dbReference>
<evidence type="ECO:0000256" key="2">
    <source>
        <dbReference type="SAM" id="SignalP"/>
    </source>
</evidence>
<dbReference type="WBParaSite" id="SPAL_0000445100.1">
    <property type="protein sequence ID" value="SPAL_0000445100.1"/>
    <property type="gene ID" value="SPAL_0000445100"/>
</dbReference>
<dbReference type="PANTHER" id="PTHR11733">
    <property type="entry name" value="ZINC METALLOPROTEASE FAMILY M13 NEPRILYSIN-RELATED"/>
    <property type="match status" value="1"/>
</dbReference>
<evidence type="ECO:0000256" key="1">
    <source>
        <dbReference type="SAM" id="Coils"/>
    </source>
</evidence>
<dbReference type="PANTHER" id="PTHR11733:SF164">
    <property type="entry name" value="NEPRILYSIN"/>
    <property type="match status" value="1"/>
</dbReference>
<name>A0A0N5BEM7_STREA</name>
<dbReference type="SUPFAM" id="SSF55486">
    <property type="entry name" value="Metalloproteases ('zincins'), catalytic domain"/>
    <property type="match status" value="1"/>
</dbReference>
<dbReference type="Gene3D" id="3.40.390.10">
    <property type="entry name" value="Collagenase (Catalytic Domain)"/>
    <property type="match status" value="1"/>
</dbReference>
<evidence type="ECO:0000313" key="5">
    <source>
        <dbReference type="WBParaSite" id="SPAL_0000445100.1"/>
    </source>
</evidence>
<sequence>MNFFYLALYTYSLFSLSQGGIFDLVNVFPGDLTKLTYEKLYNATATRSLYEYLDLDVDPYDNFYLFSCGNIFFVFIYLPSEFEEGKYDDDSRIIHTLHKLREKCKTLPEDEIFGCNSEIFNFGTYALSSLFIRKNKIKSEKNGNYNRVKDMVERIKEEFRLLIDEKKNILDEETKNNFLHKLDSMKFVRSVDIYELFAVELMEECYEGMGIDFRANITSIIKSMKDYRVLSEIRKDGLDSCDGLISQSGKHLHFYVYSNAFYDAIGNFFSISSDALNEPSFSRDFPNSLNYGHLGYIVAHEILHAFESDNYKSILEGGNKSKFNVTKIDCFVKQYGTQKESLTSKNINGLLTLGEIFADNGGLKIAHRAYMKYLQNNGGNDLVVPGFESLTNEQLFFISAARSQCVYTSKYYLETVADRSKHIPALIRTNIALSNYKPFSNAFKCELNSKMNPEDKCG</sequence>
<reference evidence="5" key="1">
    <citation type="submission" date="2017-02" db="UniProtKB">
        <authorList>
            <consortium name="WormBaseParasite"/>
        </authorList>
    </citation>
    <scope>IDENTIFICATION</scope>
</reference>
<keyword evidence="1" id="KW-0175">Coiled coil</keyword>
<dbReference type="AlphaFoldDB" id="A0A0N5BEM7"/>
<organism evidence="4 5">
    <name type="scientific">Strongyloides papillosus</name>
    <name type="common">Intestinal threadworm</name>
    <dbReference type="NCBI Taxonomy" id="174720"/>
    <lineage>
        <taxon>Eukaryota</taxon>
        <taxon>Metazoa</taxon>
        <taxon>Ecdysozoa</taxon>
        <taxon>Nematoda</taxon>
        <taxon>Chromadorea</taxon>
        <taxon>Rhabditida</taxon>
        <taxon>Tylenchina</taxon>
        <taxon>Panagrolaimomorpha</taxon>
        <taxon>Strongyloidoidea</taxon>
        <taxon>Strongyloididae</taxon>
        <taxon>Strongyloides</taxon>
    </lineage>
</organism>
<dbReference type="PRINTS" id="PR00786">
    <property type="entry name" value="NEPRILYSIN"/>
</dbReference>
<feature type="signal peptide" evidence="2">
    <location>
        <begin position="1"/>
        <end position="19"/>
    </location>
</feature>
<dbReference type="PROSITE" id="PS51885">
    <property type="entry name" value="NEPRILYSIN"/>
    <property type="match status" value="1"/>
</dbReference>
<feature type="coiled-coil region" evidence="1">
    <location>
        <begin position="145"/>
        <end position="172"/>
    </location>
</feature>
<dbReference type="InterPro" id="IPR018497">
    <property type="entry name" value="Peptidase_M13_C"/>
</dbReference>
<dbReference type="GO" id="GO:0005886">
    <property type="term" value="C:plasma membrane"/>
    <property type="evidence" value="ECO:0007669"/>
    <property type="project" value="TreeGrafter"/>
</dbReference>
<keyword evidence="2" id="KW-0732">Signal</keyword>
<dbReference type="GO" id="GO:0016485">
    <property type="term" value="P:protein processing"/>
    <property type="evidence" value="ECO:0007669"/>
    <property type="project" value="TreeGrafter"/>
</dbReference>
<keyword evidence="4" id="KW-1185">Reference proteome</keyword>
<protein>
    <submittedName>
        <fullName evidence="5">Peptidase_M13 domain-containing protein</fullName>
    </submittedName>
</protein>
<dbReference type="GO" id="GO:0004222">
    <property type="term" value="F:metalloendopeptidase activity"/>
    <property type="evidence" value="ECO:0007669"/>
    <property type="project" value="InterPro"/>
</dbReference>
<evidence type="ECO:0000313" key="4">
    <source>
        <dbReference type="Proteomes" id="UP000046392"/>
    </source>
</evidence>
<proteinExistence type="predicted"/>